<dbReference type="EMBL" id="LITT01000035">
    <property type="protein sequence ID" value="OAA84676.1"/>
    <property type="molecule type" value="Genomic_DNA"/>
</dbReference>
<dbReference type="Proteomes" id="UP000077407">
    <property type="component" value="Unassembled WGS sequence"/>
</dbReference>
<dbReference type="AlphaFoldDB" id="A0A162KVL4"/>
<proteinExistence type="predicted"/>
<sequence length="92" mass="11079">MKNILDKLVSFCNRNYGVEIEYIETDIDTEYTKNFDYSGIYMHNEASKNKNSVNIIFNDVKRQVKSMFVYDINKFRYIVIKLKNDKIFDSRK</sequence>
<comment type="caution">
    <text evidence="1">The sequence shown here is derived from an EMBL/GenBank/DDBJ whole genome shotgun (WGS) entry which is preliminary data.</text>
</comment>
<dbReference type="RefSeq" id="WP_063555973.1">
    <property type="nucleotide sequence ID" value="NZ_LITT01000035.1"/>
</dbReference>
<reference evidence="1 2" key="1">
    <citation type="journal article" date="2015" name="Biotechnol. Bioeng.">
        <title>Genome sequence and phenotypic characterization of Caulobacter segnis.</title>
        <authorList>
            <person name="Patel S."/>
            <person name="Fletcher B."/>
            <person name="Scott D.C."/>
            <person name="Ely B."/>
        </authorList>
    </citation>
    <scope>NUCLEOTIDE SEQUENCE [LARGE SCALE GENOMIC DNA]</scope>
    <source>
        <strain evidence="1 2">ERI-2</strain>
    </source>
</reference>
<name>A0A162KVL4_9CLOT</name>
<organism evidence="1 2">
    <name type="scientific">Clostridium ljungdahlii</name>
    <dbReference type="NCBI Taxonomy" id="1538"/>
    <lineage>
        <taxon>Bacteria</taxon>
        <taxon>Bacillati</taxon>
        <taxon>Bacillota</taxon>
        <taxon>Clostridia</taxon>
        <taxon>Eubacteriales</taxon>
        <taxon>Clostridiaceae</taxon>
        <taxon>Clostridium</taxon>
    </lineage>
</organism>
<gene>
    <name evidence="1" type="ORF">WY13_02575</name>
</gene>
<accession>A0A162KVL4</accession>
<dbReference type="PATRIC" id="fig|1538.10.peg.2467"/>
<evidence type="ECO:0000313" key="2">
    <source>
        <dbReference type="Proteomes" id="UP000077407"/>
    </source>
</evidence>
<protein>
    <submittedName>
        <fullName evidence="1">Uncharacterized protein</fullName>
    </submittedName>
</protein>
<evidence type="ECO:0000313" key="1">
    <source>
        <dbReference type="EMBL" id="OAA84676.1"/>
    </source>
</evidence>